<dbReference type="InterPro" id="IPR002575">
    <property type="entry name" value="Aminoglycoside_PTrfase"/>
</dbReference>
<dbReference type="RefSeq" id="WP_130290966.1">
    <property type="nucleotide sequence ID" value="NZ_SHKL01000001.1"/>
</dbReference>
<evidence type="ECO:0000313" key="3">
    <source>
        <dbReference type="Proteomes" id="UP000291591"/>
    </source>
</evidence>
<dbReference type="Gene3D" id="3.90.1200.10">
    <property type="match status" value="1"/>
</dbReference>
<dbReference type="SUPFAM" id="SSF56112">
    <property type="entry name" value="Protein kinase-like (PK-like)"/>
    <property type="match status" value="1"/>
</dbReference>
<dbReference type="AlphaFoldDB" id="A0A4Q7V091"/>
<accession>A0A4Q7V091</accession>
<reference evidence="2 3" key="1">
    <citation type="submission" date="2019-02" db="EMBL/GenBank/DDBJ databases">
        <title>Sequencing the genomes of 1000 actinobacteria strains.</title>
        <authorList>
            <person name="Klenk H.-P."/>
        </authorList>
    </citation>
    <scope>NUCLEOTIDE SEQUENCE [LARGE SCALE GENOMIC DNA]</scope>
    <source>
        <strain evidence="2 3">DSM 45779</strain>
    </source>
</reference>
<dbReference type="PANTHER" id="PTHR47829:SF1">
    <property type="entry name" value="HAD FAMILY PHOSPHATASE"/>
    <property type="match status" value="1"/>
</dbReference>
<keyword evidence="2" id="KW-0808">Transferase</keyword>
<dbReference type="PANTHER" id="PTHR47829">
    <property type="entry name" value="HYDROLASE, PUTATIVE (AFU_ORTHOLOGUE AFUA_1G12880)-RELATED"/>
    <property type="match status" value="1"/>
</dbReference>
<dbReference type="Pfam" id="PF01636">
    <property type="entry name" value="APH"/>
    <property type="match status" value="1"/>
</dbReference>
<evidence type="ECO:0000259" key="1">
    <source>
        <dbReference type="Pfam" id="PF01636"/>
    </source>
</evidence>
<dbReference type="GO" id="GO:0016301">
    <property type="term" value="F:kinase activity"/>
    <property type="evidence" value="ECO:0007669"/>
    <property type="project" value="UniProtKB-KW"/>
</dbReference>
<name>A0A4Q7V091_PSEST</name>
<dbReference type="OrthoDB" id="3806873at2"/>
<keyword evidence="3" id="KW-1185">Reference proteome</keyword>
<dbReference type="InterPro" id="IPR041726">
    <property type="entry name" value="ACAD10_11_N"/>
</dbReference>
<dbReference type="CDD" id="cd05154">
    <property type="entry name" value="ACAD10_11_N-like"/>
    <property type="match status" value="1"/>
</dbReference>
<sequence length="330" mass="34976">MTAAVDRDRLGAFLRTRGLVDGPVTARPIGDGHSNLTYLVSDGTRAVVVRRPPPPPTPPGAHDVLREAMFVHALAGSGVPVPRVLATAEAGDLFDVPCYVMTFVDGPVVTTATPEALASSSVRRGIGESMVDTLAALHAVDRAGVGLGEAGRPEGFNARHLKRMRRLVAGPDGALPDGFADVDAWLERHVPSESGAAIVHNDFRLGNLVIAPSAPGRVAAVLDWELATVGDPLLDVAYLLASYPQPGEPLVPTAEMATAVLEDGWPARDELAARYAAATGRDLSGLGWYTTMVLFKLAVLYEYSRRQGTDPYYADPSLVRSFLDAAHRAT</sequence>
<organism evidence="2 3">
    <name type="scientific">Pseudonocardia sediminis</name>
    <dbReference type="NCBI Taxonomy" id="1397368"/>
    <lineage>
        <taxon>Bacteria</taxon>
        <taxon>Bacillati</taxon>
        <taxon>Actinomycetota</taxon>
        <taxon>Actinomycetes</taxon>
        <taxon>Pseudonocardiales</taxon>
        <taxon>Pseudonocardiaceae</taxon>
        <taxon>Pseudonocardia</taxon>
    </lineage>
</organism>
<dbReference type="Gene3D" id="3.30.200.20">
    <property type="entry name" value="Phosphorylase Kinase, domain 1"/>
    <property type="match status" value="1"/>
</dbReference>
<gene>
    <name evidence="2" type="ORF">EV383_3608</name>
</gene>
<comment type="caution">
    <text evidence="2">The sequence shown here is derived from an EMBL/GenBank/DDBJ whole genome shotgun (WGS) entry which is preliminary data.</text>
</comment>
<protein>
    <submittedName>
        <fullName evidence="2">Aminoglycoside phosphotransferase (APT) family kinase protein</fullName>
    </submittedName>
</protein>
<feature type="domain" description="Aminoglycoside phosphotransferase" evidence="1">
    <location>
        <begin position="25"/>
        <end position="270"/>
    </location>
</feature>
<evidence type="ECO:0000313" key="2">
    <source>
        <dbReference type="EMBL" id="RZT86711.1"/>
    </source>
</evidence>
<dbReference type="InterPro" id="IPR011009">
    <property type="entry name" value="Kinase-like_dom_sf"/>
</dbReference>
<dbReference type="Proteomes" id="UP000291591">
    <property type="component" value="Unassembled WGS sequence"/>
</dbReference>
<dbReference type="InterPro" id="IPR052898">
    <property type="entry name" value="ACAD10-like"/>
</dbReference>
<dbReference type="EMBL" id="SHKL01000001">
    <property type="protein sequence ID" value="RZT86711.1"/>
    <property type="molecule type" value="Genomic_DNA"/>
</dbReference>
<keyword evidence="2" id="KW-0418">Kinase</keyword>
<proteinExistence type="predicted"/>